<dbReference type="KEGG" id="tva:4751879"/>
<feature type="signal peptide" evidence="2">
    <location>
        <begin position="1"/>
        <end position="17"/>
    </location>
</feature>
<name>A2FLQ9_TRIV3</name>
<keyword evidence="1" id="KW-1133">Transmembrane helix</keyword>
<keyword evidence="2" id="KW-0732">Signal</keyword>
<evidence type="ECO:0000313" key="4">
    <source>
        <dbReference type="Proteomes" id="UP000001542"/>
    </source>
</evidence>
<evidence type="ECO:0000256" key="2">
    <source>
        <dbReference type="SAM" id="SignalP"/>
    </source>
</evidence>
<keyword evidence="4" id="KW-1185">Reference proteome</keyword>
<organism evidence="3 4">
    <name type="scientific">Trichomonas vaginalis (strain ATCC PRA-98 / G3)</name>
    <dbReference type="NCBI Taxonomy" id="412133"/>
    <lineage>
        <taxon>Eukaryota</taxon>
        <taxon>Metamonada</taxon>
        <taxon>Parabasalia</taxon>
        <taxon>Trichomonadida</taxon>
        <taxon>Trichomonadidae</taxon>
        <taxon>Trichomonas</taxon>
    </lineage>
</organism>
<dbReference type="RefSeq" id="XP_001307081.1">
    <property type="nucleotide sequence ID" value="XM_001307080.1"/>
</dbReference>
<evidence type="ECO:0000313" key="3">
    <source>
        <dbReference type="EMBL" id="EAX94151.1"/>
    </source>
</evidence>
<feature type="transmembrane region" description="Helical" evidence="1">
    <location>
        <begin position="97"/>
        <end position="117"/>
    </location>
</feature>
<keyword evidence="1" id="KW-0472">Membrane</keyword>
<dbReference type="VEuPathDB" id="TrichDB:TVAG_105700"/>
<sequence length="388" mass="43893">MFFIFSILTISANETLCGNQTLPSGYVCCDDEACPYQCYKLQEYNHGGSKEVCLSHSQETFCRHSEYGLFISAGIAILPNIIFVIISLIFSPHTHCMTIFYSLFANIAWSSFTLGLVCRSFVPPWYLNWILPFAIGLCCIFTIIPVFGCDICGNKAGCIKDREFLKQKQMLQEMTGKKPDAECCGLCGTEACSVTYVLHHISYPKVSSEELRLMHRENMCLPPTPHMYAISFSYFDKPQTYANSTIGIQYGSWQENGERIEIPAKGIVVYDANGEYEYDENMDQKLDSAKVASFQKMFIYEGCFKVAFAETIASGLTTKAVVVEDSSFGQFCTSTAGKVLWWTTFVFGYSFIFDTIWQINSTRISFHSRKHIYADKSGKVEYGERDII</sequence>
<feature type="transmembrane region" description="Helical" evidence="1">
    <location>
        <begin position="129"/>
        <end position="148"/>
    </location>
</feature>
<dbReference type="Proteomes" id="UP000001542">
    <property type="component" value="Unassembled WGS sequence"/>
</dbReference>
<feature type="chain" id="PRO_5002643670" evidence="2">
    <location>
        <begin position="18"/>
        <end position="388"/>
    </location>
</feature>
<dbReference type="VEuPathDB" id="TrichDB:TVAGG3_0515390"/>
<feature type="transmembrane region" description="Helical" evidence="1">
    <location>
        <begin position="67"/>
        <end position="91"/>
    </location>
</feature>
<dbReference type="InParanoid" id="A2FLQ9"/>
<gene>
    <name evidence="3" type="ORF">TVAG_105700</name>
</gene>
<proteinExistence type="predicted"/>
<accession>A2FLQ9</accession>
<dbReference type="AlphaFoldDB" id="A2FLQ9"/>
<keyword evidence="1" id="KW-0812">Transmembrane</keyword>
<reference evidence="3" key="2">
    <citation type="journal article" date="2007" name="Science">
        <title>Draft genome sequence of the sexually transmitted pathogen Trichomonas vaginalis.</title>
        <authorList>
            <person name="Carlton J.M."/>
            <person name="Hirt R.P."/>
            <person name="Silva J.C."/>
            <person name="Delcher A.L."/>
            <person name="Schatz M."/>
            <person name="Zhao Q."/>
            <person name="Wortman J.R."/>
            <person name="Bidwell S.L."/>
            <person name="Alsmark U.C.M."/>
            <person name="Besteiro S."/>
            <person name="Sicheritz-Ponten T."/>
            <person name="Noel C.J."/>
            <person name="Dacks J.B."/>
            <person name="Foster P.G."/>
            <person name="Simillion C."/>
            <person name="Van de Peer Y."/>
            <person name="Miranda-Saavedra D."/>
            <person name="Barton G.J."/>
            <person name="Westrop G.D."/>
            <person name="Mueller S."/>
            <person name="Dessi D."/>
            <person name="Fiori P.L."/>
            <person name="Ren Q."/>
            <person name="Paulsen I."/>
            <person name="Zhang H."/>
            <person name="Bastida-Corcuera F.D."/>
            <person name="Simoes-Barbosa A."/>
            <person name="Brown M.T."/>
            <person name="Hayes R.D."/>
            <person name="Mukherjee M."/>
            <person name="Okumura C.Y."/>
            <person name="Schneider R."/>
            <person name="Smith A.J."/>
            <person name="Vanacova S."/>
            <person name="Villalvazo M."/>
            <person name="Haas B.J."/>
            <person name="Pertea M."/>
            <person name="Feldblyum T.V."/>
            <person name="Utterback T.R."/>
            <person name="Shu C.L."/>
            <person name="Osoegawa K."/>
            <person name="de Jong P.J."/>
            <person name="Hrdy I."/>
            <person name="Horvathova L."/>
            <person name="Zubacova Z."/>
            <person name="Dolezal P."/>
            <person name="Malik S.B."/>
            <person name="Logsdon J.M. Jr."/>
            <person name="Henze K."/>
            <person name="Gupta A."/>
            <person name="Wang C.C."/>
            <person name="Dunne R.L."/>
            <person name="Upcroft J.A."/>
            <person name="Upcroft P."/>
            <person name="White O."/>
            <person name="Salzberg S.L."/>
            <person name="Tang P."/>
            <person name="Chiu C.-H."/>
            <person name="Lee Y.-S."/>
            <person name="Embley T.M."/>
            <person name="Coombs G.H."/>
            <person name="Mottram J.C."/>
            <person name="Tachezy J."/>
            <person name="Fraser-Liggett C.M."/>
            <person name="Johnson P.J."/>
        </authorList>
    </citation>
    <scope>NUCLEOTIDE SEQUENCE [LARGE SCALE GENOMIC DNA]</scope>
    <source>
        <strain evidence="3">G3</strain>
    </source>
</reference>
<evidence type="ECO:0000256" key="1">
    <source>
        <dbReference type="SAM" id="Phobius"/>
    </source>
</evidence>
<dbReference type="EMBL" id="DS113873">
    <property type="protein sequence ID" value="EAX94151.1"/>
    <property type="molecule type" value="Genomic_DNA"/>
</dbReference>
<protein>
    <submittedName>
        <fullName evidence="3">Uncharacterized protein</fullName>
    </submittedName>
</protein>
<reference evidence="3" key="1">
    <citation type="submission" date="2006-10" db="EMBL/GenBank/DDBJ databases">
        <authorList>
            <person name="Amadeo P."/>
            <person name="Zhao Q."/>
            <person name="Wortman J."/>
            <person name="Fraser-Liggett C."/>
            <person name="Carlton J."/>
        </authorList>
    </citation>
    <scope>NUCLEOTIDE SEQUENCE</scope>
    <source>
        <strain evidence="3">G3</strain>
    </source>
</reference>